<dbReference type="Proteomes" id="UP000282433">
    <property type="component" value="Chromosome"/>
</dbReference>
<evidence type="ECO:0000256" key="7">
    <source>
        <dbReference type="ARBA" id="ARBA00022989"/>
    </source>
</evidence>
<keyword evidence="8 9" id="KW-0472">Membrane</keyword>
<evidence type="ECO:0000256" key="6">
    <source>
        <dbReference type="ARBA" id="ARBA00022970"/>
    </source>
</evidence>
<dbReference type="PANTHER" id="PTHR30588">
    <property type="entry name" value="BRANCHED-CHAIN AMINO ACID TRANSPORT SYSTEM 2 CARRIER PROTEIN"/>
    <property type="match status" value="1"/>
</dbReference>
<evidence type="ECO:0000256" key="1">
    <source>
        <dbReference type="ARBA" id="ARBA00004651"/>
    </source>
</evidence>
<evidence type="ECO:0000313" key="11">
    <source>
        <dbReference type="Proteomes" id="UP000282433"/>
    </source>
</evidence>
<dbReference type="GO" id="GO:0015820">
    <property type="term" value="P:L-leucine transport"/>
    <property type="evidence" value="ECO:0007669"/>
    <property type="project" value="TreeGrafter"/>
</dbReference>
<comment type="caution">
    <text evidence="9">Lacks conserved residue(s) required for the propagation of feature annotation.</text>
</comment>
<evidence type="ECO:0000256" key="2">
    <source>
        <dbReference type="ARBA" id="ARBA00008540"/>
    </source>
</evidence>
<keyword evidence="4" id="KW-1003">Cell membrane</keyword>
<dbReference type="GO" id="GO:0015818">
    <property type="term" value="P:isoleucine transport"/>
    <property type="evidence" value="ECO:0007669"/>
    <property type="project" value="TreeGrafter"/>
</dbReference>
<sequence length="70" mass="7549">MTHQLKSRDIIALGFMTFALFVGAGNIIFPPMVGLQAGEHVWTAAIGFLITAVGLPVLTVVALAESRRRR</sequence>
<dbReference type="GO" id="GO:0005886">
    <property type="term" value="C:plasma membrane"/>
    <property type="evidence" value="ECO:0007669"/>
    <property type="project" value="UniProtKB-SubCell"/>
</dbReference>
<evidence type="ECO:0000256" key="9">
    <source>
        <dbReference type="RuleBase" id="RU362122"/>
    </source>
</evidence>
<gene>
    <name evidence="10" type="primary">brnQ_1</name>
    <name evidence="10" type="ORF">NCTC13635_05502</name>
</gene>
<keyword evidence="6 9" id="KW-0029">Amino-acid transport</keyword>
<proteinExistence type="inferred from homology"/>
<keyword evidence="5 9" id="KW-0812">Transmembrane</keyword>
<keyword evidence="3 9" id="KW-0813">Transport</keyword>
<dbReference type="PANTHER" id="PTHR30588:SF0">
    <property type="entry name" value="BRANCHED-CHAIN AMINO ACID PERMEASE BRNQ"/>
    <property type="match status" value="1"/>
</dbReference>
<accession>A0A447S104</accession>
<comment type="subcellular location">
    <subcellularLocation>
        <location evidence="9">Cell inner membrane</location>
        <topology evidence="9">Multi-pass membrane protein</topology>
    </subcellularLocation>
    <subcellularLocation>
        <location evidence="1">Cell membrane</location>
        <topology evidence="1">Multi-pass membrane protein</topology>
    </subcellularLocation>
</comment>
<keyword evidence="7 9" id="KW-1133">Transmembrane helix</keyword>
<comment type="similarity">
    <text evidence="2 9">Belongs to the branched chain amino acid transporter family.</text>
</comment>
<dbReference type="EMBL" id="LR134162">
    <property type="protein sequence ID" value="VEB05780.1"/>
    <property type="molecule type" value="Genomic_DNA"/>
</dbReference>
<comment type="function">
    <text evidence="9">Component of the transport system for branched-chain amino acids.</text>
</comment>
<evidence type="ECO:0000256" key="4">
    <source>
        <dbReference type="ARBA" id="ARBA00022475"/>
    </source>
</evidence>
<feature type="transmembrane region" description="Helical" evidence="9">
    <location>
        <begin position="41"/>
        <end position="64"/>
    </location>
</feature>
<evidence type="ECO:0000256" key="8">
    <source>
        <dbReference type="ARBA" id="ARBA00023136"/>
    </source>
</evidence>
<feature type="transmembrane region" description="Helical" evidence="9">
    <location>
        <begin position="12"/>
        <end position="29"/>
    </location>
</feature>
<name>A0A447S104_KLEPN</name>
<organism evidence="10 11">
    <name type="scientific">Klebsiella pneumoniae</name>
    <dbReference type="NCBI Taxonomy" id="573"/>
    <lineage>
        <taxon>Bacteria</taxon>
        <taxon>Pseudomonadati</taxon>
        <taxon>Pseudomonadota</taxon>
        <taxon>Gammaproteobacteria</taxon>
        <taxon>Enterobacterales</taxon>
        <taxon>Enterobacteriaceae</taxon>
        <taxon>Klebsiella/Raoultella group</taxon>
        <taxon>Klebsiella</taxon>
        <taxon>Klebsiella pneumoniae complex</taxon>
    </lineage>
</organism>
<dbReference type="AlphaFoldDB" id="A0A447S104"/>
<dbReference type="GO" id="GO:0015188">
    <property type="term" value="F:L-isoleucine transmembrane transporter activity"/>
    <property type="evidence" value="ECO:0007669"/>
    <property type="project" value="TreeGrafter"/>
</dbReference>
<dbReference type="InterPro" id="IPR004685">
    <property type="entry name" value="Brnchd-chn_aa_trnsp_Livcs"/>
</dbReference>
<evidence type="ECO:0000313" key="10">
    <source>
        <dbReference type="EMBL" id="VEB05780.1"/>
    </source>
</evidence>
<evidence type="ECO:0000256" key="3">
    <source>
        <dbReference type="ARBA" id="ARBA00022448"/>
    </source>
</evidence>
<reference evidence="10 11" key="1">
    <citation type="submission" date="2018-12" db="EMBL/GenBank/DDBJ databases">
        <authorList>
            <consortium name="Pathogen Informatics"/>
        </authorList>
    </citation>
    <scope>NUCLEOTIDE SEQUENCE [LARGE SCALE GENOMIC DNA]</scope>
    <source>
        <strain evidence="10 11">NCTC13635</strain>
    </source>
</reference>
<dbReference type="Pfam" id="PF05525">
    <property type="entry name" value="Branch_AA_trans"/>
    <property type="match status" value="1"/>
</dbReference>
<dbReference type="GO" id="GO:0015190">
    <property type="term" value="F:L-leucine transmembrane transporter activity"/>
    <property type="evidence" value="ECO:0007669"/>
    <property type="project" value="TreeGrafter"/>
</dbReference>
<evidence type="ECO:0000256" key="5">
    <source>
        <dbReference type="ARBA" id="ARBA00022692"/>
    </source>
</evidence>
<protein>
    <recommendedName>
        <fullName evidence="9">Branched-chain amino acid transport system carrier protein</fullName>
    </recommendedName>
</protein>
<dbReference type="GO" id="GO:0005304">
    <property type="term" value="F:L-valine transmembrane transporter activity"/>
    <property type="evidence" value="ECO:0007669"/>
    <property type="project" value="TreeGrafter"/>
</dbReference>